<dbReference type="PROSITE" id="PS51782">
    <property type="entry name" value="LYSM"/>
    <property type="match status" value="1"/>
</dbReference>
<reference evidence="4" key="1">
    <citation type="submission" date="2019-02" db="EMBL/GenBank/DDBJ databases">
        <authorList>
            <person name="Gruber-Vodicka R. H."/>
            <person name="Seah K. B. B."/>
        </authorList>
    </citation>
    <scope>NUCLEOTIDE SEQUENCE</scope>
    <source>
        <strain evidence="4">BECK_BZ131</strain>
    </source>
</reference>
<keyword evidence="2" id="KW-1133">Transmembrane helix</keyword>
<dbReference type="InterPro" id="IPR036779">
    <property type="entry name" value="LysM_dom_sf"/>
</dbReference>
<name>A0A450TZA5_9GAMM</name>
<evidence type="ECO:0000256" key="1">
    <source>
        <dbReference type="SAM" id="MobiDB-lite"/>
    </source>
</evidence>
<feature type="transmembrane region" description="Helical" evidence="2">
    <location>
        <begin position="41"/>
        <end position="64"/>
    </location>
</feature>
<dbReference type="CDD" id="cd00118">
    <property type="entry name" value="LysM"/>
    <property type="match status" value="1"/>
</dbReference>
<dbReference type="AlphaFoldDB" id="A0A450TZA5"/>
<feature type="region of interest" description="Disordered" evidence="1">
    <location>
        <begin position="1"/>
        <end position="27"/>
    </location>
</feature>
<protein>
    <submittedName>
        <fullName evidence="4">LysM domain-containing protein</fullName>
    </submittedName>
</protein>
<keyword evidence="2" id="KW-0812">Transmembrane</keyword>
<evidence type="ECO:0000259" key="3">
    <source>
        <dbReference type="PROSITE" id="PS51782"/>
    </source>
</evidence>
<sequence>MENTGPGFHDDWQLNRTHRGQPLDNGNNRFLSDGRVSTRQVITAVSAVIIVTIAITLFIFNAMISPVRDQSKEIREMISALQDVRGSDMDILQARLDDQEEMLRDLLRTPLPKRVSGQGSREPTVGGEDRSSKKNPENTGEYILYAVKKNDTLGGIAERHNVRVRRILEENEINNPHKISIGQEIYIPVP</sequence>
<accession>A0A450TZA5</accession>
<dbReference type="Pfam" id="PF01476">
    <property type="entry name" value="LysM"/>
    <property type="match status" value="1"/>
</dbReference>
<gene>
    <name evidence="4" type="ORF">BECKFW1821C_GA0114237_107415</name>
</gene>
<dbReference type="SMART" id="SM00257">
    <property type="entry name" value="LysM"/>
    <property type="match status" value="1"/>
</dbReference>
<evidence type="ECO:0000256" key="2">
    <source>
        <dbReference type="SAM" id="Phobius"/>
    </source>
</evidence>
<dbReference type="SUPFAM" id="SSF54106">
    <property type="entry name" value="LysM domain"/>
    <property type="match status" value="1"/>
</dbReference>
<feature type="region of interest" description="Disordered" evidence="1">
    <location>
        <begin position="110"/>
        <end position="137"/>
    </location>
</feature>
<evidence type="ECO:0000313" key="4">
    <source>
        <dbReference type="EMBL" id="VFJ75396.1"/>
    </source>
</evidence>
<dbReference type="EMBL" id="CAADFE010000074">
    <property type="protein sequence ID" value="VFJ75396.1"/>
    <property type="molecule type" value="Genomic_DNA"/>
</dbReference>
<organism evidence="4">
    <name type="scientific">Candidatus Kentrum sp. FW</name>
    <dbReference type="NCBI Taxonomy" id="2126338"/>
    <lineage>
        <taxon>Bacteria</taxon>
        <taxon>Pseudomonadati</taxon>
        <taxon>Pseudomonadota</taxon>
        <taxon>Gammaproteobacteria</taxon>
        <taxon>Candidatus Kentrum</taxon>
    </lineage>
</organism>
<feature type="domain" description="LysM" evidence="3">
    <location>
        <begin position="143"/>
        <end position="187"/>
    </location>
</feature>
<dbReference type="Gene3D" id="3.10.350.10">
    <property type="entry name" value="LysM domain"/>
    <property type="match status" value="1"/>
</dbReference>
<keyword evidence="2" id="KW-0472">Membrane</keyword>
<dbReference type="InterPro" id="IPR018392">
    <property type="entry name" value="LysM"/>
</dbReference>
<feature type="compositionally biased region" description="Basic and acidic residues" evidence="1">
    <location>
        <begin position="127"/>
        <end position="136"/>
    </location>
</feature>
<proteinExistence type="predicted"/>